<reference evidence="8 9" key="1">
    <citation type="submission" date="2022-10" db="EMBL/GenBank/DDBJ databases">
        <title>Complete genome sequence of Exiguobacterium profundum TSS-3 isolated from an extremely saline-alkaline spring located in Ixtapa, Chiapas-Mexico.</title>
        <authorList>
            <person name="Rincon-Rosales R."/>
            <person name="Rogel M.A."/>
            <person name="Rincon-Molina C.I."/>
            <person name="Guerrero G."/>
            <person name="Manzano-Gomez L.A."/>
            <person name="Lopez-Lopez A."/>
            <person name="Rincon Molina F.A."/>
            <person name="Martinez-Romero E."/>
        </authorList>
    </citation>
    <scope>NUCLEOTIDE SEQUENCE [LARGE SCALE GENOMIC DNA]</scope>
    <source>
        <strain evidence="8 9">TSS-3</strain>
    </source>
</reference>
<feature type="chain" id="PRO_5046251362" evidence="7">
    <location>
        <begin position="23"/>
        <end position="682"/>
    </location>
</feature>
<gene>
    <name evidence="8" type="ORF">OE059_02720</name>
</gene>
<sequence>MKPYLPYLLSSFLILSTTSVQAATELRSSLSIDSENGEGERILTTEDDVLPGETSARTYTYTMVGDEQANSSKYLSLDWLHSELLIPPSALTIDIDGEPIKSVALTKKSSQGNVKVPLQNKHLTKGTHEVTVRFTGIIEGRMCDTGNTSGSWLTVRPSSFVAAGNKAELSLKDYPNPFTQTTSQKLTVVLPSSPSAASIEAGLLLYRQLKGDAADSDNVSLQYEQQLKSLDGRYVFVGQTDSFTGPVKNFIQELNELPTGDEILLEQVRLVNNGTSTEAMFVLAENADAFEGTLDHLLLVPQRQQLNGERLTLTSAPVMQKNDNIVDLRALGASDLMLSGSQAVSPNYFYPLPVIDKQSQVKLDLRFKASENLVPEQEGGLPPELIALINGVPHSIPLTDTEEDHSEWQQHTIQVDASTLQKSSFLDVSFEANGLRSEAPCNASDLDRWIFISSESQVTLPTNNGQANNEVFSNMASLFATDSGVLFVIPDDMSEQSLQNMASVMNGLPVTPLTGQVEFVRSSQVTEEMVTNRSVFFIGNPEQSPLFNEQKKDWIVTTDNQIDLSQYGFVPETSSEYAWIQPSPWNDEKAMIVVSTQHSIDSTLIETLAFPNETFSVAVKNQNGAIFTNSSSIANELSNNQATSNDESSTSIDSTWYFVGFIVLIVFIIAILFYMRRNKKTP</sequence>
<accession>A0ABY8B5E7</accession>
<evidence type="ECO:0000256" key="6">
    <source>
        <dbReference type="SAM" id="Phobius"/>
    </source>
</evidence>
<proteinExistence type="predicted"/>
<feature type="transmembrane region" description="Helical" evidence="6">
    <location>
        <begin position="656"/>
        <end position="675"/>
    </location>
</feature>
<keyword evidence="7" id="KW-0732">Signal</keyword>
<evidence type="ECO:0000256" key="4">
    <source>
        <dbReference type="ARBA" id="ARBA00022989"/>
    </source>
</evidence>
<evidence type="ECO:0000256" key="3">
    <source>
        <dbReference type="ARBA" id="ARBA00022692"/>
    </source>
</evidence>
<dbReference type="PANTHER" id="PTHR39083">
    <property type="entry name" value="CYCLIC DI-GMP-BINDING PROTEIN"/>
    <property type="match status" value="1"/>
</dbReference>
<keyword evidence="5 6" id="KW-0472">Membrane</keyword>
<organism evidence="8 9">
    <name type="scientific">Exiguobacterium profundum</name>
    <dbReference type="NCBI Taxonomy" id="307643"/>
    <lineage>
        <taxon>Bacteria</taxon>
        <taxon>Bacillati</taxon>
        <taxon>Bacillota</taxon>
        <taxon>Bacilli</taxon>
        <taxon>Bacillales</taxon>
        <taxon>Bacillales Family XII. Incertae Sedis</taxon>
        <taxon>Exiguobacterium</taxon>
    </lineage>
</organism>
<keyword evidence="9" id="KW-1185">Reference proteome</keyword>
<evidence type="ECO:0000256" key="1">
    <source>
        <dbReference type="ARBA" id="ARBA00004162"/>
    </source>
</evidence>
<evidence type="ECO:0000256" key="2">
    <source>
        <dbReference type="ARBA" id="ARBA00022475"/>
    </source>
</evidence>
<dbReference type="PANTHER" id="PTHR39083:SF1">
    <property type="entry name" value="CYCLIC DI-GMP-BINDING PROTEIN"/>
    <property type="match status" value="1"/>
</dbReference>
<dbReference type="RefSeq" id="WP_214730265.1">
    <property type="nucleotide sequence ID" value="NZ_CP109617.1"/>
</dbReference>
<dbReference type="InterPro" id="IPR018513">
    <property type="entry name" value="Cell_synthase_bac"/>
</dbReference>
<evidence type="ECO:0000313" key="8">
    <source>
        <dbReference type="EMBL" id="WED55789.1"/>
    </source>
</evidence>
<evidence type="ECO:0000313" key="9">
    <source>
        <dbReference type="Proteomes" id="UP001219957"/>
    </source>
</evidence>
<dbReference type="Gene3D" id="2.60.120.260">
    <property type="entry name" value="Galactose-binding domain-like"/>
    <property type="match status" value="2"/>
</dbReference>
<evidence type="ECO:0000256" key="7">
    <source>
        <dbReference type="SAM" id="SignalP"/>
    </source>
</evidence>
<feature type="signal peptide" evidence="7">
    <location>
        <begin position="1"/>
        <end position="22"/>
    </location>
</feature>
<keyword evidence="2" id="KW-1003">Cell membrane</keyword>
<keyword evidence="4 6" id="KW-1133">Transmembrane helix</keyword>
<keyword evidence="3 6" id="KW-0812">Transmembrane</keyword>
<comment type="subcellular location">
    <subcellularLocation>
        <location evidence="1">Cell membrane</location>
        <topology evidence="1">Single-pass membrane protein</topology>
    </subcellularLocation>
</comment>
<protein>
    <submittedName>
        <fullName evidence="8">Cellulose biosynthesis cyclic di-GMP-binding regulatory protein BcsB</fullName>
    </submittedName>
</protein>
<evidence type="ECO:0000256" key="5">
    <source>
        <dbReference type="ARBA" id="ARBA00023136"/>
    </source>
</evidence>
<name>A0ABY8B5E7_9BACL</name>
<dbReference type="Proteomes" id="UP001219957">
    <property type="component" value="Chromosome"/>
</dbReference>
<dbReference type="EMBL" id="CP109617">
    <property type="protein sequence ID" value="WED55789.1"/>
    <property type="molecule type" value="Genomic_DNA"/>
</dbReference>